<keyword evidence="4" id="KW-1003">Cell membrane</keyword>
<dbReference type="NCBIfam" id="TIGR00711">
    <property type="entry name" value="efflux_EmrB"/>
    <property type="match status" value="1"/>
</dbReference>
<dbReference type="PANTHER" id="PTHR23501:SF197">
    <property type="entry name" value="COMD"/>
    <property type="match status" value="1"/>
</dbReference>
<dbReference type="PROSITE" id="PS50850">
    <property type="entry name" value="MFS"/>
    <property type="match status" value="1"/>
</dbReference>
<feature type="transmembrane region" description="Helical" evidence="9">
    <location>
        <begin position="94"/>
        <end position="121"/>
    </location>
</feature>
<feature type="transmembrane region" description="Helical" evidence="9">
    <location>
        <begin position="490"/>
        <end position="508"/>
    </location>
</feature>
<dbReference type="GO" id="GO:0022857">
    <property type="term" value="F:transmembrane transporter activity"/>
    <property type="evidence" value="ECO:0007669"/>
    <property type="project" value="InterPro"/>
</dbReference>
<evidence type="ECO:0000256" key="3">
    <source>
        <dbReference type="ARBA" id="ARBA00022448"/>
    </source>
</evidence>
<evidence type="ECO:0000259" key="10">
    <source>
        <dbReference type="PROSITE" id="PS50850"/>
    </source>
</evidence>
<evidence type="ECO:0000256" key="6">
    <source>
        <dbReference type="ARBA" id="ARBA00022989"/>
    </source>
</evidence>
<gene>
    <name evidence="11" type="ORF">Sfulv_52710</name>
</gene>
<feature type="transmembrane region" description="Helical" evidence="9">
    <location>
        <begin position="410"/>
        <end position="434"/>
    </location>
</feature>
<feature type="transmembrane region" description="Helical" evidence="9">
    <location>
        <begin position="281"/>
        <end position="303"/>
    </location>
</feature>
<dbReference type="SUPFAM" id="SSF103473">
    <property type="entry name" value="MFS general substrate transporter"/>
    <property type="match status" value="2"/>
</dbReference>
<dbReference type="EMBL" id="BLWC01000001">
    <property type="protein sequence ID" value="GFN00461.1"/>
    <property type="molecule type" value="Genomic_DNA"/>
</dbReference>
<dbReference type="Gene3D" id="1.20.1720.10">
    <property type="entry name" value="Multidrug resistance protein D"/>
    <property type="match status" value="1"/>
</dbReference>
<feature type="region of interest" description="Disordered" evidence="8">
    <location>
        <begin position="687"/>
        <end position="807"/>
    </location>
</feature>
<dbReference type="InterPro" id="IPR004638">
    <property type="entry name" value="EmrB-like"/>
</dbReference>
<keyword evidence="6 9" id="KW-1133">Transmembrane helix</keyword>
<dbReference type="PANTHER" id="PTHR23501">
    <property type="entry name" value="MAJOR FACILITATOR SUPERFAMILY"/>
    <property type="match status" value="1"/>
</dbReference>
<feature type="compositionally biased region" description="Low complexity" evidence="8">
    <location>
        <begin position="750"/>
        <end position="767"/>
    </location>
</feature>
<feature type="domain" description="Major facilitator superfamily (MFS) profile" evidence="10">
    <location>
        <begin position="29"/>
        <end position="513"/>
    </location>
</feature>
<comment type="caution">
    <text evidence="11">The sequence shown here is derived from an EMBL/GenBank/DDBJ whole genome shotgun (WGS) entry which is preliminary data.</text>
</comment>
<comment type="similarity">
    <text evidence="2">Belongs to the major facilitator superfamily. TCR/Tet family.</text>
</comment>
<dbReference type="CDD" id="cd17502">
    <property type="entry name" value="MFS_Azr1_MDR_like"/>
    <property type="match status" value="1"/>
</dbReference>
<keyword evidence="3" id="KW-0813">Transport</keyword>
<feature type="transmembrane region" description="Helical" evidence="9">
    <location>
        <begin position="180"/>
        <end position="200"/>
    </location>
</feature>
<keyword evidence="5 9" id="KW-0812">Transmembrane</keyword>
<evidence type="ECO:0000313" key="11">
    <source>
        <dbReference type="EMBL" id="GFN00461.1"/>
    </source>
</evidence>
<evidence type="ECO:0000256" key="9">
    <source>
        <dbReference type="SAM" id="Phobius"/>
    </source>
</evidence>
<feature type="transmembrane region" description="Helical" evidence="9">
    <location>
        <begin position="127"/>
        <end position="144"/>
    </location>
</feature>
<feature type="compositionally biased region" description="Low complexity" evidence="8">
    <location>
        <begin position="720"/>
        <end position="734"/>
    </location>
</feature>
<dbReference type="FunFam" id="1.20.1720.10:FF:000004">
    <property type="entry name" value="EmrB/QacA family drug resistance transporter"/>
    <property type="match status" value="1"/>
</dbReference>
<dbReference type="AlphaFoldDB" id="A0A7J0CD71"/>
<feature type="transmembrane region" description="Helical" evidence="9">
    <location>
        <begin position="28"/>
        <end position="51"/>
    </location>
</feature>
<evidence type="ECO:0000256" key="5">
    <source>
        <dbReference type="ARBA" id="ARBA00022692"/>
    </source>
</evidence>
<evidence type="ECO:0000256" key="1">
    <source>
        <dbReference type="ARBA" id="ARBA00004651"/>
    </source>
</evidence>
<evidence type="ECO:0000313" key="12">
    <source>
        <dbReference type="Proteomes" id="UP000498980"/>
    </source>
</evidence>
<feature type="transmembrane region" description="Helical" evidence="9">
    <location>
        <begin position="323"/>
        <end position="341"/>
    </location>
</feature>
<feature type="compositionally biased region" description="Basic residues" evidence="8">
    <location>
        <begin position="768"/>
        <end position="785"/>
    </location>
</feature>
<keyword evidence="7 9" id="KW-0472">Membrane</keyword>
<feature type="transmembrane region" description="Helical" evidence="9">
    <location>
        <begin position="63"/>
        <end position="82"/>
    </location>
</feature>
<dbReference type="InterPro" id="IPR036259">
    <property type="entry name" value="MFS_trans_sf"/>
</dbReference>
<feature type="transmembrane region" description="Helical" evidence="9">
    <location>
        <begin position="156"/>
        <end position="174"/>
    </location>
</feature>
<accession>A0A7J0CD71</accession>
<name>A0A7J0CD71_9ACTN</name>
<dbReference type="Proteomes" id="UP000498980">
    <property type="component" value="Unassembled WGS sequence"/>
</dbReference>
<evidence type="ECO:0000256" key="2">
    <source>
        <dbReference type="ARBA" id="ARBA00007520"/>
    </source>
</evidence>
<reference evidence="11 12" key="1">
    <citation type="submission" date="2020-05" db="EMBL/GenBank/DDBJ databases">
        <title>Whole genome shotgun sequence of Streptomyces fulvorobeus NBRC 15897.</title>
        <authorList>
            <person name="Komaki H."/>
            <person name="Tamura T."/>
        </authorList>
    </citation>
    <scope>NUCLEOTIDE SEQUENCE [LARGE SCALE GENOMIC DNA]</scope>
    <source>
        <strain evidence="11 12">NBRC 15897</strain>
    </source>
</reference>
<dbReference type="GO" id="GO:0005886">
    <property type="term" value="C:plasma membrane"/>
    <property type="evidence" value="ECO:0007669"/>
    <property type="project" value="UniProtKB-SubCell"/>
</dbReference>
<dbReference type="PRINTS" id="PR01036">
    <property type="entry name" value="TCRTETB"/>
</dbReference>
<dbReference type="Pfam" id="PF07690">
    <property type="entry name" value="MFS_1"/>
    <property type="match status" value="1"/>
</dbReference>
<feature type="transmembrane region" description="Helical" evidence="9">
    <location>
        <begin position="240"/>
        <end position="260"/>
    </location>
</feature>
<proteinExistence type="inferred from homology"/>
<feature type="compositionally biased region" description="Basic residues" evidence="8">
    <location>
        <begin position="735"/>
        <end position="749"/>
    </location>
</feature>
<dbReference type="InterPro" id="IPR011701">
    <property type="entry name" value="MFS"/>
</dbReference>
<feature type="transmembrane region" description="Helical" evidence="9">
    <location>
        <begin position="212"/>
        <end position="234"/>
    </location>
</feature>
<comment type="subcellular location">
    <subcellularLocation>
        <location evidence="1">Cell membrane</location>
        <topology evidence="1">Multi-pass membrane protein</topology>
    </subcellularLocation>
</comment>
<dbReference type="Gene3D" id="1.20.1250.20">
    <property type="entry name" value="MFS general substrate transporter like domains"/>
    <property type="match status" value="1"/>
</dbReference>
<feature type="transmembrane region" description="Helical" evidence="9">
    <location>
        <begin position="377"/>
        <end position="398"/>
    </location>
</feature>
<sequence length="807" mass="84406">MTTASETAPAAQGAAAPPPVLDRRRRNVIFATIVLGMLLAALDQTIVGTALPTIVSDLGGASHMSWVVTAYLLAETVATVLVGKFGDLFGRKLVFQVSAVVFITGSFLCGLASDMLLLIIWRGMQGIGAGGLMVTSMALIADVIPLRERGKYQGAIGAVFGISTVIGPLLGGLFTDHLTWRWAFYVNVPIAIVVVIAAARNIPSVKAAGRPVIDYTGIALVAAGASALILATSWGGNEYAWGSPVIIGLFLGGILALTLFCLVEARAEEPMLPMRLFRNPVFTVCSILSFIVGFAMLGSMIFLPTYLQYVDGDSATLSGVRTLPLVVGLLIASVFSGNVVSKTGRYRMFPVVGSLVMALGLYLLSRMGPASGVGLESFYMLVLGLGIGLAMQVLTIAVQNTVDYADLGTATSGVTFFRTLGSAFGTAVFGTIYANALRPNLSEGVARAARAGGDPVVLATASQNPQAVHALPAEQSAPLAQAYADTLQTVFLWTVPVALTGFVVALFLKQVKLRDSARAGSTDMGEGFAQPGAGDSGRLLEFAVAGILRDAGPDTARRIVAGSDTRLDMAGAWAVMQVDLFTRMVGHAGLGLMAARHRIPPEVLVPVFDRMVEEGYLTGDGRLFAHTAAGRREAETISGAWGNWLNERLAEDGARPDDRQLRAAVDVIAKRLLAEDLAHELSPAAPVRGRRGWAPAPDPLRRGPTSGGGPAPPIRGGAGTAARCRGGAPGAGRRTGVRPRGRSPLRRGRAAPGRCRCGCAPRLAGGAVRRRPGPSGRPGRRRRGPRPGVRGPAPGTPEPTPRRAADR</sequence>
<protein>
    <submittedName>
        <fullName evidence="11">MFS transporter</fullName>
    </submittedName>
</protein>
<evidence type="ECO:0000256" key="4">
    <source>
        <dbReference type="ARBA" id="ARBA00022475"/>
    </source>
</evidence>
<organism evidence="11 12">
    <name type="scientific">Streptomyces fulvorobeus</name>
    <dbReference type="NCBI Taxonomy" id="284028"/>
    <lineage>
        <taxon>Bacteria</taxon>
        <taxon>Bacillati</taxon>
        <taxon>Actinomycetota</taxon>
        <taxon>Actinomycetes</taxon>
        <taxon>Kitasatosporales</taxon>
        <taxon>Streptomycetaceae</taxon>
        <taxon>Streptomyces</taxon>
    </lineage>
</organism>
<evidence type="ECO:0000256" key="7">
    <source>
        <dbReference type="ARBA" id="ARBA00023136"/>
    </source>
</evidence>
<keyword evidence="12" id="KW-1185">Reference proteome</keyword>
<feature type="transmembrane region" description="Helical" evidence="9">
    <location>
        <begin position="348"/>
        <end position="365"/>
    </location>
</feature>
<evidence type="ECO:0000256" key="8">
    <source>
        <dbReference type="SAM" id="MobiDB-lite"/>
    </source>
</evidence>
<dbReference type="InterPro" id="IPR020846">
    <property type="entry name" value="MFS_dom"/>
</dbReference>